<evidence type="ECO:0000313" key="1">
    <source>
        <dbReference type="EMBL" id="CAI9924950.1"/>
    </source>
</evidence>
<dbReference type="EMBL" id="CAXDID020000430">
    <property type="protein sequence ID" value="CAL6090656.1"/>
    <property type="molecule type" value="Genomic_DNA"/>
</dbReference>
<proteinExistence type="predicted"/>
<dbReference type="Proteomes" id="UP001642409">
    <property type="component" value="Unassembled WGS sequence"/>
</dbReference>
<dbReference type="EMBL" id="CAXDID020000035">
    <property type="protein sequence ID" value="CAL5996449.1"/>
    <property type="molecule type" value="Genomic_DNA"/>
</dbReference>
<dbReference type="EMBL" id="CATOUU010000331">
    <property type="protein sequence ID" value="CAI9924950.1"/>
    <property type="molecule type" value="Genomic_DNA"/>
</dbReference>
<accession>A0AA86QSW4</accession>
<evidence type="ECO:0000313" key="5">
    <source>
        <dbReference type="Proteomes" id="UP001642409"/>
    </source>
</evidence>
<comment type="caution">
    <text evidence="2">The sequence shown here is derived from an EMBL/GenBank/DDBJ whole genome shotgun (WGS) entry which is preliminary data.</text>
</comment>
<gene>
    <name evidence="1" type="ORF">HINF_LOCUS12595</name>
    <name evidence="3" type="ORF">HINF_LOCUS14765</name>
    <name evidence="2" type="ORF">HINF_LOCUS51680</name>
    <name evidence="4" type="ORF">HINF_LOCUS65412</name>
</gene>
<organism evidence="2">
    <name type="scientific">Hexamita inflata</name>
    <dbReference type="NCBI Taxonomy" id="28002"/>
    <lineage>
        <taxon>Eukaryota</taxon>
        <taxon>Metamonada</taxon>
        <taxon>Diplomonadida</taxon>
        <taxon>Hexamitidae</taxon>
        <taxon>Hexamitinae</taxon>
        <taxon>Hexamita</taxon>
    </lineage>
</organism>
<name>A0AA86QSW4_9EUKA</name>
<evidence type="ECO:0000313" key="2">
    <source>
        <dbReference type="EMBL" id="CAI9964035.1"/>
    </source>
</evidence>
<dbReference type="AlphaFoldDB" id="A0AA86QSW4"/>
<keyword evidence="5" id="KW-1185">Reference proteome</keyword>
<dbReference type="EMBL" id="CATOUU010000972">
    <property type="protein sequence ID" value="CAI9964035.1"/>
    <property type="molecule type" value="Genomic_DNA"/>
</dbReference>
<reference evidence="3 5" key="2">
    <citation type="submission" date="2024-07" db="EMBL/GenBank/DDBJ databases">
        <authorList>
            <person name="Akdeniz Z."/>
        </authorList>
    </citation>
    <scope>NUCLEOTIDE SEQUENCE [LARGE SCALE GENOMIC DNA]</scope>
</reference>
<protein>
    <submittedName>
        <fullName evidence="3">Hypothetical_protein</fullName>
    </submittedName>
</protein>
<evidence type="ECO:0000313" key="4">
    <source>
        <dbReference type="EMBL" id="CAL6090656.1"/>
    </source>
</evidence>
<reference evidence="2" key="1">
    <citation type="submission" date="2023-06" db="EMBL/GenBank/DDBJ databases">
        <authorList>
            <person name="Kurt Z."/>
        </authorList>
    </citation>
    <scope>NUCLEOTIDE SEQUENCE</scope>
</reference>
<sequence>MSNAHHRMTQSSMPFYLDRSMHDYSITLIANNDPLFMEKIPRDSPVMQKYRESNKVNNVEEMDEIDINWSDIDPILQKIEKQQMQIFNLKTKIRTEQKISEQIQTKHEYKERVLPLPTFTKNKIIKQNKKQVQKKNDTEILDFKTIRNMAQKKWLAPPILSSMVID</sequence>
<evidence type="ECO:0000313" key="3">
    <source>
        <dbReference type="EMBL" id="CAL5996449.1"/>
    </source>
</evidence>